<dbReference type="SUPFAM" id="SSF51735">
    <property type="entry name" value="NAD(P)-binding Rossmann-fold domains"/>
    <property type="match status" value="1"/>
</dbReference>
<dbReference type="PANTHER" id="PTHR43818">
    <property type="entry name" value="BCDNA.GH03377"/>
    <property type="match status" value="1"/>
</dbReference>
<feature type="domain" description="Gfo/Idh/MocA-like oxidoreductase N-terminal" evidence="2">
    <location>
        <begin position="6"/>
        <end position="118"/>
    </location>
</feature>
<dbReference type="EMBL" id="FOXK01000007">
    <property type="protein sequence ID" value="SFQ08928.1"/>
    <property type="molecule type" value="Genomic_DNA"/>
</dbReference>
<dbReference type="InterPro" id="IPR036291">
    <property type="entry name" value="NAD(P)-bd_dom_sf"/>
</dbReference>
<evidence type="ECO:0000313" key="5">
    <source>
        <dbReference type="Proteomes" id="UP000182025"/>
    </source>
</evidence>
<dbReference type="OrthoDB" id="9801953at2"/>
<dbReference type="AlphaFoldDB" id="A0A1I5VMX9"/>
<gene>
    <name evidence="4" type="ORF">SAMN05216177_107362</name>
</gene>
<sequence length="377" mass="39354">MTNTPLRIGIIGADIRASWAGASHIPAIEAQPGLKLAAVATRKEESAKAAANAFGAERWYANPYDLICDDSIDIVTVAVKVPAHRDLVLAALKAGKAVYCEAPLGATLVETEEMAAATGSLHTAIGLQGRLNPSVRRAIEIIASGKLGTLLSADVKATTFGYGPTTLSNYDYFNKAASGASFLTTTVAHVLDVVEAVLGPITEVDARTKLIWPTVSVVDTGETSHREIADHLDLIAETSQGASVSVQVLAGIESDPQFVMEVRGSKGTLMLRGHHLAGVQVGDLTLSASVPFALPDIPVATGNGLTADEFWAGAAINVGEVYASLARDLRIGTYHTPGFAHALHSSQLIAAVERAAVTGQRQLVPNALCLKRAAAVR</sequence>
<dbReference type="SUPFAM" id="SSF55347">
    <property type="entry name" value="Glyceraldehyde-3-phosphate dehydrogenase-like, C-terminal domain"/>
    <property type="match status" value="1"/>
</dbReference>
<keyword evidence="5" id="KW-1185">Reference proteome</keyword>
<accession>A0A1I5VMX9</accession>
<evidence type="ECO:0000259" key="3">
    <source>
        <dbReference type="Pfam" id="PF22685"/>
    </source>
</evidence>
<dbReference type="PANTHER" id="PTHR43818:SF11">
    <property type="entry name" value="BCDNA.GH03377"/>
    <property type="match status" value="1"/>
</dbReference>
<dbReference type="GO" id="GO:0000166">
    <property type="term" value="F:nucleotide binding"/>
    <property type="evidence" value="ECO:0007669"/>
    <property type="project" value="InterPro"/>
</dbReference>
<dbReference type="InterPro" id="IPR000683">
    <property type="entry name" value="Gfo/Idh/MocA-like_OxRdtase_N"/>
</dbReference>
<dbReference type="Gene3D" id="3.40.50.720">
    <property type="entry name" value="NAD(P)-binding Rossmann-like Domain"/>
    <property type="match status" value="1"/>
</dbReference>
<keyword evidence="1" id="KW-0560">Oxidoreductase</keyword>
<reference evidence="5" key="1">
    <citation type="submission" date="2016-10" db="EMBL/GenBank/DDBJ databases">
        <authorList>
            <person name="Varghese N."/>
            <person name="Submissions S."/>
        </authorList>
    </citation>
    <scope>NUCLEOTIDE SEQUENCE [LARGE SCALE GENOMIC DNA]</scope>
    <source>
        <strain evidence="5">JCM 15604</strain>
    </source>
</reference>
<dbReference type="InterPro" id="IPR055080">
    <property type="entry name" value="Gal80p-like_C"/>
</dbReference>
<protein>
    <submittedName>
        <fullName evidence="4">Predicted dehydrogenase</fullName>
    </submittedName>
</protein>
<dbReference type="RefSeq" id="WP_074916743.1">
    <property type="nucleotide sequence ID" value="NZ_FOXK01000007.1"/>
</dbReference>
<feature type="domain" description="Gal80p-like C-terminal" evidence="3">
    <location>
        <begin position="133"/>
        <end position="273"/>
    </location>
</feature>
<proteinExistence type="predicted"/>
<organism evidence="4 5">
    <name type="scientific">Ectopseudomonas toyotomiensis</name>
    <dbReference type="NCBI Taxonomy" id="554344"/>
    <lineage>
        <taxon>Bacteria</taxon>
        <taxon>Pseudomonadati</taxon>
        <taxon>Pseudomonadota</taxon>
        <taxon>Gammaproteobacteria</taxon>
        <taxon>Pseudomonadales</taxon>
        <taxon>Pseudomonadaceae</taxon>
        <taxon>Ectopseudomonas</taxon>
    </lineage>
</organism>
<dbReference type="Pfam" id="PF01408">
    <property type="entry name" value="GFO_IDH_MocA"/>
    <property type="match status" value="1"/>
</dbReference>
<dbReference type="InterPro" id="IPR050463">
    <property type="entry name" value="Gfo/Idh/MocA_oxidrdct_glycsds"/>
</dbReference>
<evidence type="ECO:0000256" key="1">
    <source>
        <dbReference type="ARBA" id="ARBA00023002"/>
    </source>
</evidence>
<evidence type="ECO:0000313" key="4">
    <source>
        <dbReference type="EMBL" id="SFQ08928.1"/>
    </source>
</evidence>
<name>A0A1I5VMX9_9GAMM</name>
<dbReference type="Gene3D" id="3.30.360.10">
    <property type="entry name" value="Dihydrodipicolinate Reductase, domain 2"/>
    <property type="match status" value="1"/>
</dbReference>
<dbReference type="GO" id="GO:0016491">
    <property type="term" value="F:oxidoreductase activity"/>
    <property type="evidence" value="ECO:0007669"/>
    <property type="project" value="UniProtKB-KW"/>
</dbReference>
<dbReference type="Proteomes" id="UP000182025">
    <property type="component" value="Unassembled WGS sequence"/>
</dbReference>
<dbReference type="Pfam" id="PF22685">
    <property type="entry name" value="Gal80p_C-like"/>
    <property type="match status" value="1"/>
</dbReference>
<evidence type="ECO:0000259" key="2">
    <source>
        <dbReference type="Pfam" id="PF01408"/>
    </source>
</evidence>